<sequence length="90" mass="9712">MKLPNIVLGLGILASLALATAAFAGPMQHGTMNNSGQHMMMNNGCPNMNEDGTMKNRHNMKSGHNRDGMTMQGQHNRSGNAHLLIEGNNR</sequence>
<keyword evidence="2" id="KW-0732">Signal</keyword>
<dbReference type="EMBL" id="BLVO01000016">
    <property type="protein sequence ID" value="GFM34721.1"/>
    <property type="molecule type" value="Genomic_DNA"/>
</dbReference>
<organism evidence="3 4">
    <name type="scientific">Desulfovibrio subterraneus</name>
    <dbReference type="NCBI Taxonomy" id="2718620"/>
    <lineage>
        <taxon>Bacteria</taxon>
        <taxon>Pseudomonadati</taxon>
        <taxon>Thermodesulfobacteriota</taxon>
        <taxon>Desulfovibrionia</taxon>
        <taxon>Desulfovibrionales</taxon>
        <taxon>Desulfovibrionaceae</taxon>
        <taxon>Desulfovibrio</taxon>
    </lineage>
</organism>
<evidence type="ECO:0000313" key="4">
    <source>
        <dbReference type="Proteomes" id="UP000503840"/>
    </source>
</evidence>
<gene>
    <name evidence="3" type="ORF">DSM101010T_30860</name>
</gene>
<feature type="signal peptide" evidence="2">
    <location>
        <begin position="1"/>
        <end position="24"/>
    </location>
</feature>
<dbReference type="RefSeq" id="WP_174406387.1">
    <property type="nucleotide sequence ID" value="NZ_BLVO01000016.1"/>
</dbReference>
<evidence type="ECO:0000256" key="2">
    <source>
        <dbReference type="SAM" id="SignalP"/>
    </source>
</evidence>
<feature type="chain" id="PRO_5029724159" evidence="2">
    <location>
        <begin position="25"/>
        <end position="90"/>
    </location>
</feature>
<evidence type="ECO:0000256" key="1">
    <source>
        <dbReference type="SAM" id="MobiDB-lite"/>
    </source>
</evidence>
<dbReference type="AlphaFoldDB" id="A0A7J0BN81"/>
<proteinExistence type="predicted"/>
<dbReference type="Proteomes" id="UP000503840">
    <property type="component" value="Unassembled WGS sequence"/>
</dbReference>
<accession>A0A7J0BN81</accession>
<evidence type="ECO:0000313" key="3">
    <source>
        <dbReference type="EMBL" id="GFM34721.1"/>
    </source>
</evidence>
<comment type="caution">
    <text evidence="3">The sequence shown here is derived from an EMBL/GenBank/DDBJ whole genome shotgun (WGS) entry which is preliminary data.</text>
</comment>
<name>A0A7J0BN81_9BACT</name>
<protein>
    <submittedName>
        <fullName evidence="3">Uncharacterized protein</fullName>
    </submittedName>
</protein>
<keyword evidence="4" id="KW-1185">Reference proteome</keyword>
<reference evidence="3 4" key="1">
    <citation type="submission" date="2020-05" db="EMBL/GenBank/DDBJ databases">
        <title>Draft genome sequence of Desulfovibrio sp. strain HN2T.</title>
        <authorList>
            <person name="Ueno A."/>
            <person name="Tamazawa S."/>
            <person name="Tamamura S."/>
            <person name="Murakami T."/>
            <person name="Kiyama T."/>
            <person name="Inomata H."/>
            <person name="Amano Y."/>
            <person name="Miyakawa K."/>
            <person name="Tamaki H."/>
            <person name="Naganuma T."/>
            <person name="Kaneko K."/>
        </authorList>
    </citation>
    <scope>NUCLEOTIDE SEQUENCE [LARGE SCALE GENOMIC DNA]</scope>
    <source>
        <strain evidence="3 4">HN2</strain>
    </source>
</reference>
<feature type="region of interest" description="Disordered" evidence="1">
    <location>
        <begin position="46"/>
        <end position="90"/>
    </location>
</feature>